<feature type="domain" description="BHLH" evidence="7">
    <location>
        <begin position="120"/>
        <end position="171"/>
    </location>
</feature>
<evidence type="ECO:0000256" key="5">
    <source>
        <dbReference type="ARBA" id="ARBA00023242"/>
    </source>
</evidence>
<dbReference type="RefSeq" id="XP_008234779.2">
    <property type="nucleotide sequence ID" value="XM_008236557.2"/>
</dbReference>
<dbReference type="InterPro" id="IPR036638">
    <property type="entry name" value="HLH_DNA-bd_sf"/>
</dbReference>
<protein>
    <submittedName>
        <fullName evidence="9">Transcription factor SPEECHLESS</fullName>
    </submittedName>
</protein>
<feature type="compositionally biased region" description="Low complexity" evidence="6">
    <location>
        <begin position="101"/>
        <end position="113"/>
    </location>
</feature>
<keyword evidence="8" id="KW-1185">Reference proteome</keyword>
<dbReference type="SUPFAM" id="SSF47459">
    <property type="entry name" value="HLH, helix-loop-helix DNA-binding domain"/>
    <property type="match status" value="1"/>
</dbReference>
<organism evidence="8 9">
    <name type="scientific">Prunus mume</name>
    <name type="common">Japanese apricot</name>
    <name type="synonym">Armeniaca mume</name>
    <dbReference type="NCBI Taxonomy" id="102107"/>
    <lineage>
        <taxon>Eukaryota</taxon>
        <taxon>Viridiplantae</taxon>
        <taxon>Streptophyta</taxon>
        <taxon>Embryophyta</taxon>
        <taxon>Tracheophyta</taxon>
        <taxon>Spermatophyta</taxon>
        <taxon>Magnoliopsida</taxon>
        <taxon>eudicotyledons</taxon>
        <taxon>Gunneridae</taxon>
        <taxon>Pentapetalae</taxon>
        <taxon>rosids</taxon>
        <taxon>fabids</taxon>
        <taxon>Rosales</taxon>
        <taxon>Rosaceae</taxon>
        <taxon>Amygdaloideae</taxon>
        <taxon>Amygdaleae</taxon>
        <taxon>Prunus</taxon>
    </lineage>
</organism>
<feature type="region of interest" description="Disordered" evidence="6">
    <location>
        <begin position="51"/>
        <end position="122"/>
    </location>
</feature>
<evidence type="ECO:0000313" key="9">
    <source>
        <dbReference type="RefSeq" id="XP_008234779.2"/>
    </source>
</evidence>
<accession>A0ABM0P5T6</accession>
<keyword evidence="4" id="KW-0804">Transcription</keyword>
<evidence type="ECO:0000313" key="8">
    <source>
        <dbReference type="Proteomes" id="UP000694861"/>
    </source>
</evidence>
<evidence type="ECO:0000259" key="7">
    <source>
        <dbReference type="PROSITE" id="PS50888"/>
    </source>
</evidence>
<dbReference type="Gene3D" id="4.10.280.10">
    <property type="entry name" value="Helix-loop-helix DNA-binding domain"/>
    <property type="match status" value="1"/>
</dbReference>
<keyword evidence="2" id="KW-0805">Transcription regulation</keyword>
<dbReference type="CDD" id="cd11448">
    <property type="entry name" value="bHLH_AtFAMA_like"/>
    <property type="match status" value="1"/>
</dbReference>
<evidence type="ECO:0000256" key="4">
    <source>
        <dbReference type="ARBA" id="ARBA00023163"/>
    </source>
</evidence>
<keyword evidence="5" id="KW-0539">Nucleus</keyword>
<name>A0ABM0P5T6_PRUMU</name>
<evidence type="ECO:0000256" key="1">
    <source>
        <dbReference type="ARBA" id="ARBA00004123"/>
    </source>
</evidence>
<gene>
    <name evidence="9" type="primary">LOC103333668</name>
</gene>
<dbReference type="PANTHER" id="PTHR46684">
    <property type="entry name" value="TRANSCRIPTION FACTOR FAMA"/>
    <property type="match status" value="1"/>
</dbReference>
<reference evidence="9" key="2">
    <citation type="submission" date="2025-08" db="UniProtKB">
        <authorList>
            <consortium name="RefSeq"/>
        </authorList>
    </citation>
    <scope>IDENTIFICATION</scope>
</reference>
<evidence type="ECO:0000256" key="6">
    <source>
        <dbReference type="SAM" id="MobiDB-lite"/>
    </source>
</evidence>
<keyword evidence="3" id="KW-0238">DNA-binding</keyword>
<evidence type="ECO:0000256" key="2">
    <source>
        <dbReference type="ARBA" id="ARBA00023015"/>
    </source>
</evidence>
<dbReference type="GeneID" id="103333668"/>
<dbReference type="Proteomes" id="UP000694861">
    <property type="component" value="Linkage group LG5"/>
</dbReference>
<dbReference type="PANTHER" id="PTHR46684:SF4">
    <property type="entry name" value="TRANSCRIPTION FACTOR SPEECHLESS"/>
    <property type="match status" value="1"/>
</dbReference>
<dbReference type="SMART" id="SM00353">
    <property type="entry name" value="HLH"/>
    <property type="match status" value="1"/>
</dbReference>
<feature type="compositionally biased region" description="Pro residues" evidence="6">
    <location>
        <begin position="200"/>
        <end position="218"/>
    </location>
</feature>
<comment type="subcellular location">
    <subcellularLocation>
        <location evidence="1">Nucleus</location>
    </subcellularLocation>
</comment>
<dbReference type="InterPro" id="IPR011598">
    <property type="entry name" value="bHLH_dom"/>
</dbReference>
<reference evidence="8" key="1">
    <citation type="journal article" date="2012" name="Nat. Commun.">
        <title>The genome of Prunus mume.</title>
        <authorList>
            <person name="Zhang Q."/>
            <person name="Chen W."/>
            <person name="Sun L."/>
            <person name="Zhao F."/>
            <person name="Huang B."/>
            <person name="Yang W."/>
            <person name="Tao Y."/>
            <person name="Wang J."/>
            <person name="Yuan Z."/>
            <person name="Fan G."/>
            <person name="Xing Z."/>
            <person name="Han C."/>
            <person name="Pan H."/>
            <person name="Zhong X."/>
            <person name="Shi W."/>
            <person name="Liang X."/>
            <person name="Du D."/>
            <person name="Sun F."/>
            <person name="Xu Z."/>
            <person name="Hao R."/>
            <person name="Lv T."/>
            <person name="Lv Y."/>
            <person name="Zheng Z."/>
            <person name="Sun M."/>
            <person name="Luo L."/>
            <person name="Cai M."/>
            <person name="Gao Y."/>
            <person name="Wang J."/>
            <person name="Yin Y."/>
            <person name="Xu X."/>
            <person name="Cheng T."/>
            <person name="Wang J."/>
        </authorList>
    </citation>
    <scope>NUCLEOTIDE SEQUENCE [LARGE SCALE GENOMIC DNA]</scope>
</reference>
<feature type="region of interest" description="Disordered" evidence="6">
    <location>
        <begin position="191"/>
        <end position="250"/>
    </location>
</feature>
<evidence type="ECO:0000256" key="3">
    <source>
        <dbReference type="ARBA" id="ARBA00023125"/>
    </source>
</evidence>
<dbReference type="Pfam" id="PF00010">
    <property type="entry name" value="HLH"/>
    <property type="match status" value="1"/>
</dbReference>
<sequence>MAMDNDHDRPSSDFFQEHEQCYYSDTTCNLTTPGDDLFSILESLDDGFGFGGAMEFPPPPATVALDNEQPPRPLVFSSSSADQTELDETNSPPKTKRLKLSTSPASGGTATTFSDEDGQQTRMSHITVERNRRKQMNDHLSVLRSLMPCFYVKRGDQASIIGGVVDYINELQQVLQSLEAKKQRKAYSEVLSSPMLASSPRPPGPSPPVLSPRKPPLSPRLSLPPISPRTPQPTSPYKPSSARALQQPPPQLPAAANIISNYLISSPNMPTSSSFELPSPSSSTTSSHVNNNNNNNNIDNLNELFANSKSAVAQVEVKFSGPNVLLKTVSLPIPGQALRIISTLEELSLEILDVSITTVDETMINAFTIKIGIECQLSAEELAHQIQQTFC</sequence>
<feature type="compositionally biased region" description="Polar residues" evidence="6">
    <location>
        <begin position="76"/>
        <end position="93"/>
    </location>
</feature>
<feature type="region of interest" description="Disordered" evidence="6">
    <location>
        <begin position="270"/>
        <end position="296"/>
    </location>
</feature>
<dbReference type="PROSITE" id="PS50888">
    <property type="entry name" value="BHLH"/>
    <property type="match status" value="1"/>
</dbReference>
<proteinExistence type="predicted"/>
<feature type="compositionally biased region" description="Pro residues" evidence="6">
    <location>
        <begin position="225"/>
        <end position="236"/>
    </location>
</feature>
<dbReference type="InterPro" id="IPR044283">
    <property type="entry name" value="FAMA/SPEECHLESS/MUTE-like"/>
</dbReference>